<dbReference type="InterPro" id="IPR001387">
    <property type="entry name" value="Cro/C1-type_HTH"/>
</dbReference>
<dbReference type="EMBL" id="CP005080">
    <property type="protein sequence ID" value="AGK79300.1"/>
    <property type="molecule type" value="Genomic_DNA"/>
</dbReference>
<dbReference type="SUPFAM" id="SSF47413">
    <property type="entry name" value="lambda repressor-like DNA-binding domains"/>
    <property type="match status" value="1"/>
</dbReference>
<name>N0CUD3_STRMI</name>
<evidence type="ECO:0000259" key="1">
    <source>
        <dbReference type="PROSITE" id="PS50943"/>
    </source>
</evidence>
<reference evidence="2 3" key="1">
    <citation type="submission" date="2013-04" db="EMBL/GenBank/DDBJ databases">
        <title>Complete genome sequence of Streptomyces fulvissimus.</title>
        <authorList>
            <person name="Myronovskyi M."/>
            <person name="Tokovenko B."/>
            <person name="Manderscheid N."/>
            <person name="Petzke L."/>
            <person name="Luzhetskyy A."/>
        </authorList>
    </citation>
    <scope>NUCLEOTIDE SEQUENCE [LARGE SCALE GENOMIC DNA]</scope>
    <source>
        <strain evidence="2 3">DSM 40593</strain>
    </source>
</reference>
<gene>
    <name evidence="2" type="ORF">SFUL_4400</name>
</gene>
<dbReference type="Gene3D" id="1.10.260.40">
    <property type="entry name" value="lambda repressor-like DNA-binding domains"/>
    <property type="match status" value="1"/>
</dbReference>
<dbReference type="SMART" id="SM00530">
    <property type="entry name" value="HTH_XRE"/>
    <property type="match status" value="1"/>
</dbReference>
<dbReference type="Pfam" id="PF19054">
    <property type="entry name" value="DUF5753"/>
    <property type="match status" value="1"/>
</dbReference>
<dbReference type="Proteomes" id="UP000013304">
    <property type="component" value="Chromosome"/>
</dbReference>
<dbReference type="PATRIC" id="fig|1303692.3.peg.4410"/>
<evidence type="ECO:0000313" key="3">
    <source>
        <dbReference type="Proteomes" id="UP000013304"/>
    </source>
</evidence>
<proteinExistence type="predicted"/>
<dbReference type="HOGENOM" id="CLU_055817_0_3_11"/>
<dbReference type="InterPro" id="IPR043917">
    <property type="entry name" value="DUF5753"/>
</dbReference>
<dbReference type="eggNOG" id="COG1813">
    <property type="taxonomic scope" value="Bacteria"/>
</dbReference>
<dbReference type="PROSITE" id="PS50943">
    <property type="entry name" value="HTH_CROC1"/>
    <property type="match status" value="1"/>
</dbReference>
<dbReference type="AlphaFoldDB" id="N0CUD3"/>
<protein>
    <submittedName>
        <fullName evidence="2">Transcriptional regulator</fullName>
    </submittedName>
</protein>
<organism evidence="2 3">
    <name type="scientific">Streptomyces microflavus DSM 40593</name>
    <dbReference type="NCBI Taxonomy" id="1303692"/>
    <lineage>
        <taxon>Bacteria</taxon>
        <taxon>Bacillati</taxon>
        <taxon>Actinomycetota</taxon>
        <taxon>Actinomycetes</taxon>
        <taxon>Kitasatosporales</taxon>
        <taxon>Streptomycetaceae</taxon>
        <taxon>Streptomyces</taxon>
    </lineage>
</organism>
<accession>N0CUD3</accession>
<sequence>MAYRRMVFNMAVREGTFVYRKELNSEASPQAAYGARLRKLRDARGWTQDELGDKAGCSGRHISAMETGRKSATLPFSRRADQIFGLVGNPESFEREWREIKHGSLLAGFPEFLGLERRAAEIRLYEVGVMPGLLRTPEYATVLAESAVRRGTITPEQAQERVAVTAQRQAAVYEGRETMVFAMLDESCLRRPIGGPEVMKAQLDHLIDFADLPNTILQVVPFDLGERRPFDLPVTILTMVDRSIMSYAESAQQGYVERETTGVLPLLADYHRLQAVAPSQAASVDIVKQLRKGTP</sequence>
<dbReference type="CDD" id="cd00093">
    <property type="entry name" value="HTH_XRE"/>
    <property type="match status" value="1"/>
</dbReference>
<evidence type="ECO:0000313" key="2">
    <source>
        <dbReference type="EMBL" id="AGK79300.1"/>
    </source>
</evidence>
<dbReference type="Pfam" id="PF13560">
    <property type="entry name" value="HTH_31"/>
    <property type="match status" value="1"/>
</dbReference>
<dbReference type="KEGG" id="sfi:SFUL_4400"/>
<dbReference type="InterPro" id="IPR010982">
    <property type="entry name" value="Lambda_DNA-bd_dom_sf"/>
</dbReference>
<dbReference type="GO" id="GO:0003677">
    <property type="term" value="F:DNA binding"/>
    <property type="evidence" value="ECO:0007669"/>
    <property type="project" value="InterPro"/>
</dbReference>
<feature type="domain" description="HTH cro/C1-type" evidence="1">
    <location>
        <begin position="37"/>
        <end position="93"/>
    </location>
</feature>